<comment type="caution">
    <text evidence="1">The sequence shown here is derived from an EMBL/GenBank/DDBJ whole genome shotgun (WGS) entry which is preliminary data.</text>
</comment>
<gene>
    <name evidence="1" type="ORF">J2X19_002914</name>
</gene>
<dbReference type="InterPro" id="IPR029069">
    <property type="entry name" value="HotDog_dom_sf"/>
</dbReference>
<dbReference type="PIRSF" id="PIRSF020565">
    <property type="entry name" value="3Ho_Ac_ACP_DH_prd"/>
    <property type="match status" value="1"/>
</dbReference>
<dbReference type="EMBL" id="JAVDXT010000002">
    <property type="protein sequence ID" value="MDR7378235.1"/>
    <property type="molecule type" value="Genomic_DNA"/>
</dbReference>
<dbReference type="SUPFAM" id="SSF54637">
    <property type="entry name" value="Thioesterase/thiol ester dehydrase-isomerase"/>
    <property type="match status" value="1"/>
</dbReference>
<proteinExistence type="predicted"/>
<accession>A0ABU2CA71</accession>
<sequence length="152" mass="16369">MASSIETYIPHRGAMRLIDRLVSVGPDLVAVEADVRADRLFVQGAYLPAWVGVELMAQAIAAWAGARAMDRGEPVSIGFLLGTRRYVADCAGFAVGSVLRIEAHAELVADNGLGMFDCRIYAEEKELARAHVSVFEPKDGMAYLKESEGTPG</sequence>
<dbReference type="Proteomes" id="UP001180487">
    <property type="component" value="Unassembled WGS sequence"/>
</dbReference>
<dbReference type="Pfam" id="PF22817">
    <property type="entry name" value="ApeP-like"/>
    <property type="match status" value="1"/>
</dbReference>
<reference evidence="1 2" key="1">
    <citation type="submission" date="2023-07" db="EMBL/GenBank/DDBJ databases">
        <title>Sorghum-associated microbial communities from plants grown in Nebraska, USA.</title>
        <authorList>
            <person name="Schachtman D."/>
        </authorList>
    </citation>
    <scope>NUCLEOTIDE SEQUENCE [LARGE SCALE GENOMIC DNA]</scope>
    <source>
        <strain evidence="1 2">BE313</strain>
    </source>
</reference>
<evidence type="ECO:0000313" key="1">
    <source>
        <dbReference type="EMBL" id="MDR7378235.1"/>
    </source>
</evidence>
<organism evidence="1 2">
    <name type="scientific">Rhodoferax ferrireducens</name>
    <dbReference type="NCBI Taxonomy" id="192843"/>
    <lineage>
        <taxon>Bacteria</taxon>
        <taxon>Pseudomonadati</taxon>
        <taxon>Pseudomonadota</taxon>
        <taxon>Betaproteobacteria</taxon>
        <taxon>Burkholderiales</taxon>
        <taxon>Comamonadaceae</taxon>
        <taxon>Rhodoferax</taxon>
    </lineage>
</organism>
<keyword evidence="2" id="KW-1185">Reference proteome</keyword>
<name>A0ABU2CA71_9BURK</name>
<dbReference type="InterPro" id="IPR016776">
    <property type="entry name" value="ApeP-like_dehydratase"/>
</dbReference>
<evidence type="ECO:0000313" key="2">
    <source>
        <dbReference type="Proteomes" id="UP001180487"/>
    </source>
</evidence>
<protein>
    <submittedName>
        <fullName evidence="1">Hotdog family 3-hydroxylacyl-ACP dehydratase</fullName>
    </submittedName>
</protein>
<dbReference type="Gene3D" id="3.10.129.10">
    <property type="entry name" value="Hotdog Thioesterase"/>
    <property type="match status" value="1"/>
</dbReference>